<dbReference type="SMART" id="SM00479">
    <property type="entry name" value="EXOIII"/>
    <property type="match status" value="1"/>
</dbReference>
<dbReference type="InterPro" id="IPR013520">
    <property type="entry name" value="Ribonucl_H"/>
</dbReference>
<dbReference type="CDD" id="cd06127">
    <property type="entry name" value="DEDDh"/>
    <property type="match status" value="1"/>
</dbReference>
<dbReference type="GO" id="GO:0045004">
    <property type="term" value="P:DNA replication proofreading"/>
    <property type="evidence" value="ECO:0007669"/>
    <property type="project" value="TreeGrafter"/>
</dbReference>
<feature type="domain" description="BRCT" evidence="3">
    <location>
        <begin position="299"/>
        <end position="384"/>
    </location>
</feature>
<dbReference type="KEGG" id="rcf:Poly24_01840"/>
<dbReference type="InterPro" id="IPR012337">
    <property type="entry name" value="RNaseH-like_sf"/>
</dbReference>
<dbReference type="GO" id="GO:0003676">
    <property type="term" value="F:nucleic acid binding"/>
    <property type="evidence" value="ECO:0007669"/>
    <property type="project" value="InterPro"/>
</dbReference>
<keyword evidence="6" id="KW-1185">Reference proteome</keyword>
<proteinExistence type="predicted"/>
<dbReference type="GO" id="GO:0003887">
    <property type="term" value="F:DNA-directed DNA polymerase activity"/>
    <property type="evidence" value="ECO:0007669"/>
    <property type="project" value="UniProtKB-EC"/>
</dbReference>
<dbReference type="PANTHER" id="PTHR30231:SF41">
    <property type="entry name" value="DNA POLYMERASE III SUBUNIT EPSILON"/>
    <property type="match status" value="1"/>
</dbReference>
<gene>
    <name evidence="5" type="primary">polC</name>
    <name evidence="5" type="ORF">Poly24_01840</name>
</gene>
<dbReference type="Pfam" id="PF00533">
    <property type="entry name" value="BRCT"/>
    <property type="match status" value="1"/>
</dbReference>
<dbReference type="InterPro" id="IPR001357">
    <property type="entry name" value="BRCT_dom"/>
</dbReference>
<evidence type="ECO:0000313" key="6">
    <source>
        <dbReference type="Proteomes" id="UP000315082"/>
    </source>
</evidence>
<dbReference type="GO" id="GO:0008408">
    <property type="term" value="F:3'-5' exonuclease activity"/>
    <property type="evidence" value="ECO:0007669"/>
    <property type="project" value="TreeGrafter"/>
</dbReference>
<dbReference type="FunFam" id="3.30.420.10:FF:000045">
    <property type="entry name" value="3'-5' exonuclease DinG"/>
    <property type="match status" value="1"/>
</dbReference>
<evidence type="ECO:0000256" key="2">
    <source>
        <dbReference type="ARBA" id="ARBA00026073"/>
    </source>
</evidence>
<evidence type="ECO:0000259" key="3">
    <source>
        <dbReference type="SMART" id="SM00292"/>
    </source>
</evidence>
<dbReference type="SUPFAM" id="SSF52113">
    <property type="entry name" value="BRCT domain"/>
    <property type="match status" value="1"/>
</dbReference>
<feature type="domain" description="Exonuclease" evidence="4">
    <location>
        <begin position="7"/>
        <end position="163"/>
    </location>
</feature>
<evidence type="ECO:0000259" key="4">
    <source>
        <dbReference type="SMART" id="SM00479"/>
    </source>
</evidence>
<comment type="function">
    <text evidence="1">DNA polymerase III is a complex, multichain enzyme responsible for most of the replicative synthesis in bacteria. The epsilon subunit contain the editing function and is a proofreading 3'-5' exonuclease.</text>
</comment>
<comment type="subunit">
    <text evidence="2">DNA polymerase III contains a core (composed of alpha, epsilon and theta chains) that associates with a tau subunit. This core dimerizes to form the POLIII' complex. PolIII' associates with the gamma complex (composed of gamma, delta, delta', psi and chi chains) and with the beta chain to form the complete DNA polymerase III complex.</text>
</comment>
<dbReference type="RefSeq" id="WP_145089141.1">
    <property type="nucleotide sequence ID" value="NZ_CP036348.1"/>
</dbReference>
<accession>A0A518JLT5</accession>
<protein>
    <submittedName>
        <fullName evidence="5">DNA polymerase III PolC-type</fullName>
        <ecNumber evidence="5">2.7.7.7</ecNumber>
    </submittedName>
</protein>
<reference evidence="5 6" key="1">
    <citation type="submission" date="2019-02" db="EMBL/GenBank/DDBJ databases">
        <title>Deep-cultivation of Planctomycetes and their phenomic and genomic characterization uncovers novel biology.</title>
        <authorList>
            <person name="Wiegand S."/>
            <person name="Jogler M."/>
            <person name="Boedeker C."/>
            <person name="Pinto D."/>
            <person name="Vollmers J."/>
            <person name="Rivas-Marin E."/>
            <person name="Kohn T."/>
            <person name="Peeters S.H."/>
            <person name="Heuer A."/>
            <person name="Rast P."/>
            <person name="Oberbeckmann S."/>
            <person name="Bunk B."/>
            <person name="Jeske O."/>
            <person name="Meyerdierks A."/>
            <person name="Storesund J.E."/>
            <person name="Kallscheuer N."/>
            <person name="Luecker S."/>
            <person name="Lage O.M."/>
            <person name="Pohl T."/>
            <person name="Merkel B.J."/>
            <person name="Hornburger P."/>
            <person name="Mueller R.-W."/>
            <person name="Bruemmer F."/>
            <person name="Labrenz M."/>
            <person name="Spormann A.M."/>
            <person name="Op den Camp H."/>
            <person name="Overmann J."/>
            <person name="Amann R."/>
            <person name="Jetten M.S.M."/>
            <person name="Mascher T."/>
            <person name="Medema M.H."/>
            <person name="Devos D.P."/>
            <person name="Kaster A.-K."/>
            <person name="Ovreas L."/>
            <person name="Rohde M."/>
            <person name="Galperin M.Y."/>
            <person name="Jogler C."/>
        </authorList>
    </citation>
    <scope>NUCLEOTIDE SEQUENCE [LARGE SCALE GENOMIC DNA]</scope>
    <source>
        <strain evidence="5 6">Poly24</strain>
    </source>
</reference>
<dbReference type="InterPro" id="IPR036397">
    <property type="entry name" value="RNaseH_sf"/>
</dbReference>
<dbReference type="Gene3D" id="3.40.50.10190">
    <property type="entry name" value="BRCT domain"/>
    <property type="match status" value="1"/>
</dbReference>
<dbReference type="AlphaFoldDB" id="A0A518JLT5"/>
<dbReference type="OrthoDB" id="9776650at2"/>
<evidence type="ECO:0000256" key="1">
    <source>
        <dbReference type="ARBA" id="ARBA00025483"/>
    </source>
</evidence>
<dbReference type="EC" id="2.7.7.7" evidence="5"/>
<dbReference type="InterPro" id="IPR036420">
    <property type="entry name" value="BRCT_dom_sf"/>
</dbReference>
<dbReference type="GO" id="GO:0005829">
    <property type="term" value="C:cytosol"/>
    <property type="evidence" value="ECO:0007669"/>
    <property type="project" value="TreeGrafter"/>
</dbReference>
<dbReference type="Pfam" id="PF00929">
    <property type="entry name" value="RNase_T"/>
    <property type="match status" value="1"/>
</dbReference>
<evidence type="ECO:0000313" key="5">
    <source>
        <dbReference type="EMBL" id="QDV66498.1"/>
    </source>
</evidence>
<dbReference type="SUPFAM" id="SSF53098">
    <property type="entry name" value="Ribonuclease H-like"/>
    <property type="match status" value="1"/>
</dbReference>
<organism evidence="5 6">
    <name type="scientific">Rosistilla carotiformis</name>
    <dbReference type="NCBI Taxonomy" id="2528017"/>
    <lineage>
        <taxon>Bacteria</taxon>
        <taxon>Pseudomonadati</taxon>
        <taxon>Planctomycetota</taxon>
        <taxon>Planctomycetia</taxon>
        <taxon>Pirellulales</taxon>
        <taxon>Pirellulaceae</taxon>
        <taxon>Rosistilla</taxon>
    </lineage>
</organism>
<sequence>MKSRCDGYAVVDVETTGFGKHDRVVEIGLVLLDARYRVVDEFETLIDPRRDLGPTHIHRITPAMVSAAPTFDEVAVAIARRIENRVLVAHNLPFDRRMLAQEFQRLGADFNPGLGVCTLKLTNQKLPVACQSLNLPPPVHHRALADARASASILKTLAPSQQQTPAAVCNVPGPFLQRTHRRCATGETQPMSRWLSRLVFDEGDTRLVQYIDLLDWALDDLELSSDEQTYLNYSAEELGLRPDEVERAHELYFLSMIAGAEKDGVITQQEHADLTAVASALGISTDRVPKPSASAHDSQDLVLGSAICFTGNYIGTDGRRLSKAELESMATQSGFTVVANVTKSKCDCVVAVDPNSSSGKAKRARDYGKPIVAAERFLEIVMQVNA</sequence>
<dbReference type="SMART" id="SM00292">
    <property type="entry name" value="BRCT"/>
    <property type="match status" value="1"/>
</dbReference>
<dbReference type="Proteomes" id="UP000315082">
    <property type="component" value="Chromosome"/>
</dbReference>
<keyword evidence="5" id="KW-0808">Transferase</keyword>
<name>A0A518JLT5_9BACT</name>
<dbReference type="PANTHER" id="PTHR30231">
    <property type="entry name" value="DNA POLYMERASE III SUBUNIT EPSILON"/>
    <property type="match status" value="1"/>
</dbReference>
<dbReference type="EMBL" id="CP036348">
    <property type="protein sequence ID" value="QDV66498.1"/>
    <property type="molecule type" value="Genomic_DNA"/>
</dbReference>
<keyword evidence="5" id="KW-0548">Nucleotidyltransferase</keyword>
<dbReference type="Gene3D" id="3.30.420.10">
    <property type="entry name" value="Ribonuclease H-like superfamily/Ribonuclease H"/>
    <property type="match status" value="1"/>
</dbReference>